<dbReference type="SUPFAM" id="SSF52540">
    <property type="entry name" value="P-loop containing nucleoside triphosphate hydrolases"/>
    <property type="match status" value="1"/>
</dbReference>
<evidence type="ECO:0000256" key="8">
    <source>
        <dbReference type="SAM" id="Phobius"/>
    </source>
</evidence>
<accession>A0ABR1AL08</accession>
<dbReference type="PANTHER" id="PTHR43038:SF3">
    <property type="entry name" value="ABC TRANSPORTER G FAMILY MEMBER 20 ISOFORM X1"/>
    <property type="match status" value="1"/>
</dbReference>
<dbReference type="EMBL" id="JAWJWF010000047">
    <property type="protein sequence ID" value="KAK6621968.1"/>
    <property type="molecule type" value="Genomic_DNA"/>
</dbReference>
<feature type="transmembrane region" description="Helical" evidence="8">
    <location>
        <begin position="550"/>
        <end position="568"/>
    </location>
</feature>
<feature type="transmembrane region" description="Helical" evidence="8">
    <location>
        <begin position="712"/>
        <end position="735"/>
    </location>
</feature>
<dbReference type="Pfam" id="PF00005">
    <property type="entry name" value="ABC_tran"/>
    <property type="match status" value="1"/>
</dbReference>
<sequence length="742" mass="83664">MVGSLEDLVVSVFDHWVYPKEMEPSCVLGEFHPEKTETAVSVRNAFKQYGIKQYRNVVLNGLNMTVRQGTIYGLLGASGCGKTTLLTCIIGRRRLNSGDLWVLGGKPGEEGSGIPGPRVGYMPQEIALVKEFTIAETLRYFGWIYGLKLKYIKQRTKELVNFLDLPSSSSYVRNLSGGQQRRVSFAAALLHDPELLILDEPTVGVDPVLRQNIWDYLIDITSRSHKTVIITTHYIEEARQAQAIGLMREGVLLAEESPKQLLQRFQCSSLEEVFLNLSVRQQNLCQKTEGEANLENRQLRETPENSSNFPSGDLKADTESNYDYNKENYEEYNTKPSFKNHMKALVWKNILWIERNIPIMLFIFVLPMIQMCLFCTTIGRDPKGLHLAVVNHELNEYQSCDDVSYNNECNFTMLSCQYLRFLKNSTSIVQDNFDSLSQAREAVEKGQAWGVIHFNENYSQALFDRIDLGSEAPEETVTSADILVNLDMSNQAIGFLLSRDLAYVFLEFIRSIIGSCNWNPKVVEVPIRFNTPAYGEENPRFLDFTSPGSLLAMIFILAVALTGGSILTEKSEGTIERCLVAGVNMHEILLSHIITEFVIVAGQILIVLGFAFVIFDLQNIGSWSLVILLSTLQGINGMSLGFLLSSLFDSQVMATLLGVGYFLAILFLSGILWPVEGMHWILQYFVWWSPLTYATEAMRSIMLRGWGITEPVVYIGIISTVIWIKIYLSLTLISLKLKKAVH</sequence>
<keyword evidence="4" id="KW-0067">ATP-binding</keyword>
<keyword evidence="2 8" id="KW-0812">Transmembrane</keyword>
<protein>
    <submittedName>
        <fullName evidence="11">Uncharacterized protein</fullName>
    </submittedName>
</protein>
<evidence type="ECO:0000256" key="6">
    <source>
        <dbReference type="ARBA" id="ARBA00023136"/>
    </source>
</evidence>
<evidence type="ECO:0000256" key="7">
    <source>
        <dbReference type="SAM" id="MobiDB-lite"/>
    </source>
</evidence>
<evidence type="ECO:0000259" key="10">
    <source>
        <dbReference type="PROSITE" id="PS51012"/>
    </source>
</evidence>
<dbReference type="PROSITE" id="PS51012">
    <property type="entry name" value="ABC_TM2"/>
    <property type="match status" value="1"/>
</dbReference>
<dbReference type="SMART" id="SM00382">
    <property type="entry name" value="AAA"/>
    <property type="match status" value="1"/>
</dbReference>
<dbReference type="InterPro" id="IPR017871">
    <property type="entry name" value="ABC_transporter-like_CS"/>
</dbReference>
<feature type="region of interest" description="Disordered" evidence="7">
    <location>
        <begin position="296"/>
        <end position="319"/>
    </location>
</feature>
<dbReference type="PROSITE" id="PS00211">
    <property type="entry name" value="ABC_TRANSPORTER_1"/>
    <property type="match status" value="1"/>
</dbReference>
<evidence type="ECO:0000256" key="1">
    <source>
        <dbReference type="ARBA" id="ARBA00004141"/>
    </source>
</evidence>
<feature type="transmembrane region" description="Helical" evidence="8">
    <location>
        <begin position="359"/>
        <end position="378"/>
    </location>
</feature>
<dbReference type="InterPro" id="IPR027417">
    <property type="entry name" value="P-loop_NTPase"/>
</dbReference>
<dbReference type="InterPro" id="IPR013525">
    <property type="entry name" value="ABC2_TM"/>
</dbReference>
<gene>
    <name evidence="11" type="ORF">RUM44_001775</name>
</gene>
<keyword evidence="6 8" id="KW-0472">Membrane</keyword>
<dbReference type="InterPro" id="IPR003439">
    <property type="entry name" value="ABC_transporter-like_ATP-bd"/>
</dbReference>
<dbReference type="InterPro" id="IPR047817">
    <property type="entry name" value="ABC2_TM_bact-type"/>
</dbReference>
<feature type="domain" description="ABC transporter" evidence="9">
    <location>
        <begin position="40"/>
        <end position="274"/>
    </location>
</feature>
<dbReference type="PANTHER" id="PTHR43038">
    <property type="entry name" value="ATP-BINDING CASSETTE, SUB-FAMILY H, MEMBER 1"/>
    <property type="match status" value="1"/>
</dbReference>
<dbReference type="Pfam" id="PF12698">
    <property type="entry name" value="ABC2_membrane_3"/>
    <property type="match status" value="1"/>
</dbReference>
<dbReference type="InterPro" id="IPR003593">
    <property type="entry name" value="AAA+_ATPase"/>
</dbReference>
<feature type="transmembrane region" description="Helical" evidence="8">
    <location>
        <begin position="654"/>
        <end position="673"/>
    </location>
</feature>
<dbReference type="Gene3D" id="3.40.50.300">
    <property type="entry name" value="P-loop containing nucleotide triphosphate hydrolases"/>
    <property type="match status" value="1"/>
</dbReference>
<evidence type="ECO:0000256" key="2">
    <source>
        <dbReference type="ARBA" id="ARBA00022692"/>
    </source>
</evidence>
<reference evidence="11 12" key="1">
    <citation type="submission" date="2023-09" db="EMBL/GenBank/DDBJ databases">
        <title>Genomes of two closely related lineages of the louse Polyplax serrata with different host specificities.</title>
        <authorList>
            <person name="Martinu J."/>
            <person name="Tarabai H."/>
            <person name="Stefka J."/>
            <person name="Hypsa V."/>
        </authorList>
    </citation>
    <scope>NUCLEOTIDE SEQUENCE [LARGE SCALE GENOMIC DNA]</scope>
    <source>
        <strain evidence="11">98ZLc_SE</strain>
    </source>
</reference>
<comment type="caution">
    <text evidence="11">The sequence shown here is derived from an EMBL/GenBank/DDBJ whole genome shotgun (WGS) entry which is preliminary data.</text>
</comment>
<feature type="transmembrane region" description="Helical" evidence="8">
    <location>
        <begin position="588"/>
        <end position="613"/>
    </location>
</feature>
<dbReference type="PROSITE" id="PS50893">
    <property type="entry name" value="ABC_TRANSPORTER_2"/>
    <property type="match status" value="1"/>
</dbReference>
<keyword evidence="12" id="KW-1185">Reference proteome</keyword>
<keyword evidence="3" id="KW-0547">Nucleotide-binding</keyword>
<organism evidence="11 12">
    <name type="scientific">Polyplax serrata</name>
    <name type="common">Common mouse louse</name>
    <dbReference type="NCBI Taxonomy" id="468196"/>
    <lineage>
        <taxon>Eukaryota</taxon>
        <taxon>Metazoa</taxon>
        <taxon>Ecdysozoa</taxon>
        <taxon>Arthropoda</taxon>
        <taxon>Hexapoda</taxon>
        <taxon>Insecta</taxon>
        <taxon>Pterygota</taxon>
        <taxon>Neoptera</taxon>
        <taxon>Paraneoptera</taxon>
        <taxon>Psocodea</taxon>
        <taxon>Troctomorpha</taxon>
        <taxon>Phthiraptera</taxon>
        <taxon>Anoplura</taxon>
        <taxon>Polyplacidae</taxon>
        <taxon>Polyplax</taxon>
    </lineage>
</organism>
<comment type="subcellular location">
    <subcellularLocation>
        <location evidence="1">Membrane</location>
        <topology evidence="1">Multi-pass membrane protein</topology>
    </subcellularLocation>
</comment>
<proteinExistence type="predicted"/>
<evidence type="ECO:0000256" key="3">
    <source>
        <dbReference type="ARBA" id="ARBA00022741"/>
    </source>
</evidence>
<feature type="transmembrane region" description="Helical" evidence="8">
    <location>
        <begin position="685"/>
        <end position="706"/>
    </location>
</feature>
<name>A0ABR1AL08_POLSC</name>
<dbReference type="CDD" id="cd03230">
    <property type="entry name" value="ABC_DR_subfamily_A"/>
    <property type="match status" value="1"/>
</dbReference>
<feature type="transmembrane region" description="Helical" evidence="8">
    <location>
        <begin position="625"/>
        <end position="648"/>
    </location>
</feature>
<evidence type="ECO:0000313" key="11">
    <source>
        <dbReference type="EMBL" id="KAK6621968.1"/>
    </source>
</evidence>
<evidence type="ECO:0000313" key="12">
    <source>
        <dbReference type="Proteomes" id="UP001359485"/>
    </source>
</evidence>
<dbReference type="Proteomes" id="UP001359485">
    <property type="component" value="Unassembled WGS sequence"/>
</dbReference>
<keyword evidence="5 8" id="KW-1133">Transmembrane helix</keyword>
<feature type="domain" description="ABC transmembrane type-2" evidence="10">
    <location>
        <begin position="506"/>
        <end position="738"/>
    </location>
</feature>
<evidence type="ECO:0000256" key="4">
    <source>
        <dbReference type="ARBA" id="ARBA00022840"/>
    </source>
</evidence>
<evidence type="ECO:0000259" key="9">
    <source>
        <dbReference type="PROSITE" id="PS50893"/>
    </source>
</evidence>
<evidence type="ECO:0000256" key="5">
    <source>
        <dbReference type="ARBA" id="ARBA00022989"/>
    </source>
</evidence>